<evidence type="ECO:0000313" key="3">
    <source>
        <dbReference type="Proteomes" id="UP001642409"/>
    </source>
</evidence>
<proteinExistence type="predicted"/>
<organism evidence="1">
    <name type="scientific">Hexamita inflata</name>
    <dbReference type="NCBI Taxonomy" id="28002"/>
    <lineage>
        <taxon>Eukaryota</taxon>
        <taxon>Metamonada</taxon>
        <taxon>Diplomonadida</taxon>
        <taxon>Hexamitidae</taxon>
        <taxon>Hexamitinae</taxon>
        <taxon>Hexamita</taxon>
    </lineage>
</organism>
<dbReference type="AlphaFoldDB" id="A0AA86NJJ8"/>
<accession>A0AA86NJJ8</accession>
<evidence type="ECO:0000313" key="2">
    <source>
        <dbReference type="EMBL" id="CAL6061255.1"/>
    </source>
</evidence>
<evidence type="ECO:0000313" key="1">
    <source>
        <dbReference type="EMBL" id="CAI9920445.1"/>
    </source>
</evidence>
<gene>
    <name evidence="2" type="ORF">HINF_LOCUS49618</name>
    <name evidence="1" type="ORF">HINF_LOCUS8090</name>
</gene>
<name>A0AA86NJJ8_9EUKA</name>
<dbReference type="EMBL" id="CATOUU010000200">
    <property type="protein sequence ID" value="CAI9920445.1"/>
    <property type="molecule type" value="Genomic_DNA"/>
</dbReference>
<dbReference type="EMBL" id="CAXDID020000234">
    <property type="protein sequence ID" value="CAL6061255.1"/>
    <property type="molecule type" value="Genomic_DNA"/>
</dbReference>
<reference evidence="1" key="1">
    <citation type="submission" date="2023-06" db="EMBL/GenBank/DDBJ databases">
        <authorList>
            <person name="Kurt Z."/>
        </authorList>
    </citation>
    <scope>NUCLEOTIDE SEQUENCE</scope>
</reference>
<protein>
    <submittedName>
        <fullName evidence="2">Hypothetical_protein</fullName>
    </submittedName>
</protein>
<dbReference type="Proteomes" id="UP001642409">
    <property type="component" value="Unassembled WGS sequence"/>
</dbReference>
<comment type="caution">
    <text evidence="1">The sequence shown here is derived from an EMBL/GenBank/DDBJ whole genome shotgun (WGS) entry which is preliminary data.</text>
</comment>
<reference evidence="2 3" key="2">
    <citation type="submission" date="2024-07" db="EMBL/GenBank/DDBJ databases">
        <authorList>
            <person name="Akdeniz Z."/>
        </authorList>
    </citation>
    <scope>NUCLEOTIDE SEQUENCE [LARGE SCALE GENOMIC DNA]</scope>
</reference>
<sequence length="154" mass="18556">MINYKLFYAQYIYDIRQLRQSDVLLILLFSVDRRFSSSRGGKHTKNICAKRRYCTSTSDFRDRQTFVSIIQLQLTFHSFHLVYSLQAETPNLFRIGVQLQYSGEYFRLSRERPGFNSRQLRIFYLYLILDNTGQSYLQQSLHYQIIQHIINIYQ</sequence>
<keyword evidence="3" id="KW-1185">Reference proteome</keyword>